<feature type="domain" description="Tox-PL" evidence="2">
    <location>
        <begin position="416"/>
        <end position="539"/>
    </location>
</feature>
<evidence type="ECO:0000313" key="4">
    <source>
        <dbReference type="Proteomes" id="UP000295626"/>
    </source>
</evidence>
<protein>
    <recommendedName>
        <fullName evidence="2">Tox-PL domain-containing protein</fullName>
    </recommendedName>
</protein>
<reference evidence="3 4" key="1">
    <citation type="submission" date="2019-02" db="EMBL/GenBank/DDBJ databases">
        <title>Draft genome sequences of novel Actinobacteria.</title>
        <authorList>
            <person name="Sahin N."/>
            <person name="Ay H."/>
            <person name="Saygin H."/>
        </authorList>
    </citation>
    <scope>NUCLEOTIDE SEQUENCE [LARGE SCALE GENOMIC DNA]</scope>
    <source>
        <strain evidence="3 4">JCM 30529</strain>
    </source>
</reference>
<accession>A0ABY2DHM0</accession>
<evidence type="ECO:0000256" key="1">
    <source>
        <dbReference type="SAM" id="MobiDB-lite"/>
    </source>
</evidence>
<organism evidence="3 4">
    <name type="scientific">Micromonospora fluostatini</name>
    <dbReference type="NCBI Taxonomy" id="1629071"/>
    <lineage>
        <taxon>Bacteria</taxon>
        <taxon>Bacillati</taxon>
        <taxon>Actinomycetota</taxon>
        <taxon>Actinomycetes</taxon>
        <taxon>Micromonosporales</taxon>
        <taxon>Micromonosporaceae</taxon>
        <taxon>Micromonospora</taxon>
    </lineage>
</organism>
<dbReference type="SUPFAM" id="SSF81301">
    <property type="entry name" value="Nucleotidyltransferase"/>
    <property type="match status" value="1"/>
</dbReference>
<dbReference type="InterPro" id="IPR028908">
    <property type="entry name" value="Tox-PL_dom"/>
</dbReference>
<sequence>MEATVVPPLADPVARPPVDPLPTVALSAVEPTTILSPSDDGPGSPGGTQPQTDQPRPALPGTDPTVAAPRQGETAPPSVDPTLSAVVTEPSAAPAAFTPATGPVDAGTGTTGGSTSNPNPTSGPTSGVTSPVSSTITAPTSTGPAPGGADAGRLAGAGAQRPEPPSPATYRSVMQALNPGMPLTPPTDPTRQPEPGDWEHLRPRTPEWYAAKWAAEREGLDRRRYQGYFEAQRAWFEENQRTDEATRLRSLAEDHDRRAREYSAHALTLRRAGQARQARAWDEAAEDEFRDSLRCLDLAQAVSAGTVVPDMVSIDDEADFRRINDDVADLAPGAVDTGDRSALTGDGHPPTIDRSRRYGVRGGLRPPLALHQTDLERQMPRDAEGQVVRTADPRQGGWFRLANDGGPRADPTRGINCIDCTLSFFETWVHGRPRVAAPRTFDAYAEGDIRAPLGGEEGGTGRIEDVTGGRFQRLCTPPDAGPAAVAYTVDLSYRNLHDQLRLGGHGSLAFVVHEWEGGGSHIWVAVNQNGTILYLDPQTNLVADRPLYGHAGFPHAQNVTGLDVLVLGPDGRPMPMGGLQRGRYSDRPDLPEYPPAPDHRGYGEPYINRLHLLDGPGSAIPAPRPGDSPARGASESQPTGGKPDPGRSSLRDLVLAAADLDALRVPTVNPAHLAAELDAPTLRRLVPHLDEQDAQNAARLFADARVRQMLADVTQSPPKEHPQLAATLVAQLARQPDLVRIILGTPELAVSLTARPVTLHNLAKHQQAIDALTEVLDDIETGRHEELAADDGEGFSPPPLTASQRAISASVGSAEFIYQPGFDFRRREDSDYVADYLSGLYVAAAEAQHDLNRLAVELADLKGDRVGVPGWRSVPKLRTRAEDKVVRYEGDASRLWDLAAAKVEFRRLDHLYQALGRLRDHPQIEIVSFEDRFLSPQKSGYRDLQLVLRMPNGHLGEFRLHLAQIDEVAVWEHALFEVRRDLEALARRDGRQLTHRENLIMDGVRRYQRKCFEDALRSACEGGP</sequence>
<gene>
    <name evidence="3" type="ORF">E1091_08770</name>
</gene>
<feature type="region of interest" description="Disordered" evidence="1">
    <location>
        <begin position="333"/>
        <end position="359"/>
    </location>
</feature>
<keyword evidence="4" id="KW-1185">Reference proteome</keyword>
<dbReference type="Pfam" id="PF15644">
    <property type="entry name" value="Gln_amidase"/>
    <property type="match status" value="1"/>
</dbReference>
<proteinExistence type="predicted"/>
<dbReference type="InterPro" id="IPR043519">
    <property type="entry name" value="NT_sf"/>
</dbReference>
<dbReference type="Gene3D" id="3.30.460.10">
    <property type="entry name" value="Beta Polymerase, domain 2"/>
    <property type="match status" value="1"/>
</dbReference>
<evidence type="ECO:0000259" key="2">
    <source>
        <dbReference type="Pfam" id="PF15644"/>
    </source>
</evidence>
<feature type="compositionally biased region" description="Low complexity" evidence="1">
    <location>
        <begin position="88"/>
        <end position="101"/>
    </location>
</feature>
<dbReference type="Proteomes" id="UP000295626">
    <property type="component" value="Unassembled WGS sequence"/>
</dbReference>
<name>A0ABY2DHM0_9ACTN</name>
<feature type="compositionally biased region" description="Low complexity" evidence="1">
    <location>
        <begin position="113"/>
        <end position="144"/>
    </location>
</feature>
<feature type="region of interest" description="Disordered" evidence="1">
    <location>
        <begin position="573"/>
        <end position="601"/>
    </location>
</feature>
<feature type="compositionally biased region" description="Low complexity" evidence="1">
    <location>
        <begin position="36"/>
        <end position="55"/>
    </location>
</feature>
<comment type="caution">
    <text evidence="3">The sequence shown here is derived from an EMBL/GenBank/DDBJ whole genome shotgun (WGS) entry which is preliminary data.</text>
</comment>
<evidence type="ECO:0000313" key="3">
    <source>
        <dbReference type="EMBL" id="TDB97102.1"/>
    </source>
</evidence>
<dbReference type="EMBL" id="SMKE01000243">
    <property type="protein sequence ID" value="TDB97102.1"/>
    <property type="molecule type" value="Genomic_DNA"/>
</dbReference>
<feature type="region of interest" description="Disordered" evidence="1">
    <location>
        <begin position="613"/>
        <end position="649"/>
    </location>
</feature>
<feature type="region of interest" description="Disordered" evidence="1">
    <location>
        <begin position="1"/>
        <end position="202"/>
    </location>
</feature>